<evidence type="ECO:0000313" key="2">
    <source>
        <dbReference type="Proteomes" id="UP000254282"/>
    </source>
</evidence>
<accession>A0A381FG80</accession>
<gene>
    <name evidence="1" type="ORF">NCTC13532_01159</name>
</gene>
<dbReference type="InterPro" id="IPR053860">
    <property type="entry name" value="DUF6932"/>
</dbReference>
<name>A0A381FG80_9FLAO</name>
<sequence>MTKPEFPPLFPPGFHTISIDEINQICVTNFPRNDKRKELFDNFLKFLKHLEMVNSKFEIWVDGSFTTEKEEPEDIDILIIYDELHLKTLAPGEINIINSLFNRSLSKIRFNLDVLLCEKNDINQRSYWRGWFGFSRSEQLKGIAKFEYGY</sequence>
<organism evidence="1 2">
    <name type="scientific">Chryseobacterium indoltheticum</name>
    <dbReference type="NCBI Taxonomy" id="254"/>
    <lineage>
        <taxon>Bacteria</taxon>
        <taxon>Pseudomonadati</taxon>
        <taxon>Bacteroidota</taxon>
        <taxon>Flavobacteriia</taxon>
        <taxon>Flavobacteriales</taxon>
        <taxon>Weeksellaceae</taxon>
        <taxon>Chryseobacterium group</taxon>
        <taxon>Chryseobacterium</taxon>
    </lineage>
</organism>
<proteinExistence type="predicted"/>
<reference evidence="1 2" key="1">
    <citation type="submission" date="2018-06" db="EMBL/GenBank/DDBJ databases">
        <authorList>
            <consortium name="Pathogen Informatics"/>
            <person name="Doyle S."/>
        </authorList>
    </citation>
    <scope>NUCLEOTIDE SEQUENCE [LARGE SCALE GENOMIC DNA]</scope>
    <source>
        <strain evidence="1 2">NCTC13532</strain>
    </source>
</reference>
<dbReference type="InterPro" id="IPR043519">
    <property type="entry name" value="NT_sf"/>
</dbReference>
<protein>
    <recommendedName>
        <fullName evidence="3">Polymerase nucleotidyl transferase domain-containing protein</fullName>
    </recommendedName>
</protein>
<dbReference type="RefSeq" id="WP_115619593.1">
    <property type="nucleotide sequence ID" value="NZ_UFVR01000004.1"/>
</dbReference>
<dbReference type="Proteomes" id="UP000254282">
    <property type="component" value="Unassembled WGS sequence"/>
</dbReference>
<dbReference type="AlphaFoldDB" id="A0A381FG80"/>
<evidence type="ECO:0008006" key="3">
    <source>
        <dbReference type="Google" id="ProtNLM"/>
    </source>
</evidence>
<dbReference type="Pfam" id="PF22014">
    <property type="entry name" value="DUF6932"/>
    <property type="match status" value="1"/>
</dbReference>
<dbReference type="EMBL" id="UFVR01000004">
    <property type="protein sequence ID" value="SUX45162.1"/>
    <property type="molecule type" value="Genomic_DNA"/>
</dbReference>
<dbReference type="SUPFAM" id="SSF81301">
    <property type="entry name" value="Nucleotidyltransferase"/>
    <property type="match status" value="1"/>
</dbReference>
<evidence type="ECO:0000313" key="1">
    <source>
        <dbReference type="EMBL" id="SUX45162.1"/>
    </source>
</evidence>